<dbReference type="AlphaFoldDB" id="A0A5C3M2F9"/>
<evidence type="ECO:0000313" key="3">
    <source>
        <dbReference type="Proteomes" id="UP000308652"/>
    </source>
</evidence>
<dbReference type="EMBL" id="ML213600">
    <property type="protein sequence ID" value="TFK39332.1"/>
    <property type="molecule type" value="Genomic_DNA"/>
</dbReference>
<gene>
    <name evidence="2" type="ORF">BDQ12DRAFT_722695</name>
</gene>
<accession>A0A5C3M2F9</accession>
<dbReference type="Proteomes" id="UP000308652">
    <property type="component" value="Unassembled WGS sequence"/>
</dbReference>
<proteinExistence type="predicted"/>
<name>A0A5C3M2F9_9AGAR</name>
<evidence type="ECO:0000256" key="1">
    <source>
        <dbReference type="SAM" id="MobiDB-lite"/>
    </source>
</evidence>
<reference evidence="2 3" key="1">
    <citation type="journal article" date="2019" name="Nat. Ecol. Evol.">
        <title>Megaphylogeny resolves global patterns of mushroom evolution.</title>
        <authorList>
            <person name="Varga T."/>
            <person name="Krizsan K."/>
            <person name="Foldi C."/>
            <person name="Dima B."/>
            <person name="Sanchez-Garcia M."/>
            <person name="Sanchez-Ramirez S."/>
            <person name="Szollosi G.J."/>
            <person name="Szarkandi J.G."/>
            <person name="Papp V."/>
            <person name="Albert L."/>
            <person name="Andreopoulos W."/>
            <person name="Angelini C."/>
            <person name="Antonin V."/>
            <person name="Barry K.W."/>
            <person name="Bougher N.L."/>
            <person name="Buchanan P."/>
            <person name="Buyck B."/>
            <person name="Bense V."/>
            <person name="Catcheside P."/>
            <person name="Chovatia M."/>
            <person name="Cooper J."/>
            <person name="Damon W."/>
            <person name="Desjardin D."/>
            <person name="Finy P."/>
            <person name="Geml J."/>
            <person name="Haridas S."/>
            <person name="Hughes K."/>
            <person name="Justo A."/>
            <person name="Karasinski D."/>
            <person name="Kautmanova I."/>
            <person name="Kiss B."/>
            <person name="Kocsube S."/>
            <person name="Kotiranta H."/>
            <person name="LaButti K.M."/>
            <person name="Lechner B.E."/>
            <person name="Liimatainen K."/>
            <person name="Lipzen A."/>
            <person name="Lukacs Z."/>
            <person name="Mihaltcheva S."/>
            <person name="Morgado L.N."/>
            <person name="Niskanen T."/>
            <person name="Noordeloos M.E."/>
            <person name="Ohm R.A."/>
            <person name="Ortiz-Santana B."/>
            <person name="Ovrebo C."/>
            <person name="Racz N."/>
            <person name="Riley R."/>
            <person name="Savchenko A."/>
            <person name="Shiryaev A."/>
            <person name="Soop K."/>
            <person name="Spirin V."/>
            <person name="Szebenyi C."/>
            <person name="Tomsovsky M."/>
            <person name="Tulloss R.E."/>
            <person name="Uehling J."/>
            <person name="Grigoriev I.V."/>
            <person name="Vagvolgyi C."/>
            <person name="Papp T."/>
            <person name="Martin F.M."/>
            <person name="Miettinen O."/>
            <person name="Hibbett D.S."/>
            <person name="Nagy L.G."/>
        </authorList>
    </citation>
    <scope>NUCLEOTIDE SEQUENCE [LARGE SCALE GENOMIC DNA]</scope>
    <source>
        <strain evidence="2 3">CBS 166.37</strain>
    </source>
</reference>
<evidence type="ECO:0000313" key="2">
    <source>
        <dbReference type="EMBL" id="TFK39332.1"/>
    </source>
</evidence>
<keyword evidence="3" id="KW-1185">Reference proteome</keyword>
<organism evidence="2 3">
    <name type="scientific">Crucibulum laeve</name>
    <dbReference type="NCBI Taxonomy" id="68775"/>
    <lineage>
        <taxon>Eukaryota</taxon>
        <taxon>Fungi</taxon>
        <taxon>Dikarya</taxon>
        <taxon>Basidiomycota</taxon>
        <taxon>Agaricomycotina</taxon>
        <taxon>Agaricomycetes</taxon>
        <taxon>Agaricomycetidae</taxon>
        <taxon>Agaricales</taxon>
        <taxon>Agaricineae</taxon>
        <taxon>Nidulariaceae</taxon>
        <taxon>Crucibulum</taxon>
    </lineage>
</organism>
<protein>
    <submittedName>
        <fullName evidence="2">Uncharacterized protein</fullName>
    </submittedName>
</protein>
<feature type="region of interest" description="Disordered" evidence="1">
    <location>
        <begin position="1"/>
        <end position="23"/>
    </location>
</feature>
<sequence length="102" mass="11070">MGGRKKIHTDEESDKEDDLPSPNLTSFRLFFILPVNVEVEAAFDAHKIGEDEVVIAFSAGADFSLAEPVFFGLVEVVFAGAGAVFTGFEIGFAGGWSDIHRY</sequence>